<dbReference type="InterPro" id="IPR051061">
    <property type="entry name" value="Zinc_finger_trans_reg"/>
</dbReference>
<dbReference type="EMBL" id="CVMT01000013">
    <property type="protein sequence ID" value="CRG92474.1"/>
    <property type="molecule type" value="Genomic_DNA"/>
</dbReference>
<feature type="region of interest" description="Disordered" evidence="2">
    <location>
        <begin position="465"/>
        <end position="500"/>
    </location>
</feature>
<dbReference type="GO" id="GO:0008270">
    <property type="term" value="F:zinc ion binding"/>
    <property type="evidence" value="ECO:0007669"/>
    <property type="project" value="UniProtKB-KW"/>
</dbReference>
<dbReference type="PANTHER" id="PTHR46179:SF19">
    <property type="entry name" value="C2H2 FINGER DOMAIN TRANSCRIPTION FACTOR (EUROFUNG)-RELATED"/>
    <property type="match status" value="1"/>
</dbReference>
<organism evidence="4 5">
    <name type="scientific">Talaromyces islandicus</name>
    <name type="common">Penicillium islandicum</name>
    <dbReference type="NCBI Taxonomy" id="28573"/>
    <lineage>
        <taxon>Eukaryota</taxon>
        <taxon>Fungi</taxon>
        <taxon>Dikarya</taxon>
        <taxon>Ascomycota</taxon>
        <taxon>Pezizomycotina</taxon>
        <taxon>Eurotiomycetes</taxon>
        <taxon>Eurotiomycetidae</taxon>
        <taxon>Eurotiales</taxon>
        <taxon>Trichocomaceae</taxon>
        <taxon>Talaromyces</taxon>
        <taxon>Talaromyces sect. Islandici</taxon>
    </lineage>
</organism>
<feature type="region of interest" description="Disordered" evidence="2">
    <location>
        <begin position="260"/>
        <end position="373"/>
    </location>
</feature>
<dbReference type="Gene3D" id="3.30.160.60">
    <property type="entry name" value="Classic Zinc Finger"/>
    <property type="match status" value="1"/>
</dbReference>
<keyword evidence="1" id="KW-0479">Metal-binding</keyword>
<sequence length="500" mass="54273">MLSVPRAHASRPDLSSPMADVYDSDDACNRSPALQPAVVRYGPDEPSPPFPHKRPVSRDRRSRDSPGSDGARSRKHHRTNKPLRSTQGDAVLIGILGPNHPDIALQAGERPLRSESDSDDDYRGERVKLSPRPSVPASDVSSHSQVATKVLDHLVSTEHGRANNVLPPISELVSHEPVFPPPPSYLRRGSEQLAHDGLATSGVARYAISPSEMPAQELLPALQSPPHSAAGSPENTQSLPPVHSLLRDFSSVSVASVGSSHYGAASAPSPAVVHSRRVSSSLPPPPPPPPPHSQSQIPTPYSHASPMSMKELTGASPAAQSPYSWRPPGFKSEGSNVSTMYETPSQVSLTGKSPANNYPTPTEPRPVGEENPETGNLYKCQFSGCTAPPFQTQYLLNSHANVHSQERPHYCPVKDCPRGIGGKGFKRKNEMIRHGLVHDSPGYVCPFCTDQQHKYPRPDNLQRHVKAHHVDRSKDDPELRNVLAQRPKGSGRGRRRRGHT</sequence>
<feature type="compositionally biased region" description="Basic and acidic residues" evidence="2">
    <location>
        <begin position="110"/>
        <end position="128"/>
    </location>
</feature>
<accession>A0A0U1M9Z5</accession>
<reference evidence="4 5" key="1">
    <citation type="submission" date="2015-04" db="EMBL/GenBank/DDBJ databases">
        <authorList>
            <person name="Syromyatnikov M.Y."/>
            <person name="Popov V.N."/>
        </authorList>
    </citation>
    <scope>NUCLEOTIDE SEQUENCE [LARGE SCALE GENOMIC DNA]</scope>
    <source>
        <strain evidence="4">WF-38-12</strain>
    </source>
</reference>
<feature type="compositionally biased region" description="Basic and acidic residues" evidence="2">
    <location>
        <begin position="465"/>
        <end position="479"/>
    </location>
</feature>
<evidence type="ECO:0000259" key="3">
    <source>
        <dbReference type="PROSITE" id="PS50157"/>
    </source>
</evidence>
<gene>
    <name evidence="4" type="ORF">PISL3812_09535</name>
</gene>
<dbReference type="OMA" id="HSSFWRG"/>
<dbReference type="PANTHER" id="PTHR46179">
    <property type="entry name" value="ZINC FINGER PROTEIN"/>
    <property type="match status" value="1"/>
</dbReference>
<feature type="compositionally biased region" description="Pro residues" evidence="2">
    <location>
        <begin position="282"/>
        <end position="292"/>
    </location>
</feature>
<dbReference type="PROSITE" id="PS50157">
    <property type="entry name" value="ZINC_FINGER_C2H2_2"/>
    <property type="match status" value="1"/>
</dbReference>
<dbReference type="GO" id="GO:0006357">
    <property type="term" value="P:regulation of transcription by RNA polymerase II"/>
    <property type="evidence" value="ECO:0007669"/>
    <property type="project" value="TreeGrafter"/>
</dbReference>
<evidence type="ECO:0000313" key="5">
    <source>
        <dbReference type="Proteomes" id="UP000054383"/>
    </source>
</evidence>
<keyword evidence="1" id="KW-0862">Zinc</keyword>
<dbReference type="InterPro" id="IPR036236">
    <property type="entry name" value="Znf_C2H2_sf"/>
</dbReference>
<feature type="domain" description="C2H2-type" evidence="3">
    <location>
        <begin position="378"/>
        <end position="408"/>
    </location>
</feature>
<feature type="region of interest" description="Disordered" evidence="2">
    <location>
        <begin position="222"/>
        <end position="241"/>
    </location>
</feature>
<dbReference type="AlphaFoldDB" id="A0A0U1M9Z5"/>
<feature type="compositionally biased region" description="Polar residues" evidence="2">
    <location>
        <begin position="333"/>
        <end position="360"/>
    </location>
</feature>
<keyword evidence="1" id="KW-0863">Zinc-finger</keyword>
<keyword evidence="5" id="KW-1185">Reference proteome</keyword>
<dbReference type="SUPFAM" id="SSF57667">
    <property type="entry name" value="beta-beta-alpha zinc fingers"/>
    <property type="match status" value="1"/>
</dbReference>
<dbReference type="STRING" id="28573.A0A0U1M9Z5"/>
<feature type="region of interest" description="Disordered" evidence="2">
    <location>
        <begin position="1"/>
        <end position="144"/>
    </location>
</feature>
<name>A0A0U1M9Z5_TALIS</name>
<dbReference type="GO" id="GO:0005634">
    <property type="term" value="C:nucleus"/>
    <property type="evidence" value="ECO:0007669"/>
    <property type="project" value="TreeGrafter"/>
</dbReference>
<evidence type="ECO:0000313" key="4">
    <source>
        <dbReference type="EMBL" id="CRG92474.1"/>
    </source>
</evidence>
<dbReference type="OrthoDB" id="6077919at2759"/>
<feature type="compositionally biased region" description="Low complexity" evidence="2">
    <location>
        <begin position="260"/>
        <end position="281"/>
    </location>
</feature>
<evidence type="ECO:0000256" key="2">
    <source>
        <dbReference type="SAM" id="MobiDB-lite"/>
    </source>
</evidence>
<evidence type="ECO:0000256" key="1">
    <source>
        <dbReference type="PROSITE-ProRule" id="PRU00042"/>
    </source>
</evidence>
<dbReference type="InterPro" id="IPR013087">
    <property type="entry name" value="Znf_C2H2_type"/>
</dbReference>
<dbReference type="SMART" id="SM00355">
    <property type="entry name" value="ZnF_C2H2"/>
    <property type="match status" value="3"/>
</dbReference>
<proteinExistence type="predicted"/>
<feature type="compositionally biased region" description="Basic residues" evidence="2">
    <location>
        <begin position="489"/>
        <end position="500"/>
    </location>
</feature>
<feature type="compositionally biased region" description="Basic and acidic residues" evidence="2">
    <location>
        <begin position="56"/>
        <end position="66"/>
    </location>
</feature>
<protein>
    <recommendedName>
        <fullName evidence="3">C2H2-type domain-containing protein</fullName>
    </recommendedName>
</protein>
<dbReference type="Proteomes" id="UP000054383">
    <property type="component" value="Unassembled WGS sequence"/>
</dbReference>